<dbReference type="InterPro" id="IPR046348">
    <property type="entry name" value="SIS_dom_sf"/>
</dbReference>
<evidence type="ECO:0000313" key="6">
    <source>
        <dbReference type="EMBL" id="ODG89952.1"/>
    </source>
</evidence>
<dbReference type="InterPro" id="IPR000281">
    <property type="entry name" value="HTH_RpiR"/>
</dbReference>
<keyword evidence="2 6" id="KW-0238">DNA-binding</keyword>
<evidence type="ECO:0000259" key="4">
    <source>
        <dbReference type="PROSITE" id="PS51071"/>
    </source>
</evidence>
<dbReference type="SUPFAM" id="SSF46689">
    <property type="entry name" value="Homeodomain-like"/>
    <property type="match status" value="1"/>
</dbReference>
<dbReference type="Gene3D" id="3.40.50.10490">
    <property type="entry name" value="Glucose-6-phosphate isomerase like protein, domain 1"/>
    <property type="match status" value="1"/>
</dbReference>
<evidence type="ECO:0000259" key="5">
    <source>
        <dbReference type="PROSITE" id="PS51464"/>
    </source>
</evidence>
<dbReference type="Proteomes" id="UP000094580">
    <property type="component" value="Unassembled WGS sequence"/>
</dbReference>
<reference evidence="6 7" key="1">
    <citation type="submission" date="2016-07" db="EMBL/GenBank/DDBJ databases">
        <authorList>
            <person name="Townsley L."/>
            <person name="Shank E.A."/>
        </authorList>
    </citation>
    <scope>NUCLEOTIDE SEQUENCE [LARGE SCALE GENOMIC DNA]</scope>
    <source>
        <strain evidence="6 7">CH01</strain>
    </source>
</reference>
<name>A0ABX2ZN68_9BACI</name>
<dbReference type="SUPFAM" id="SSF53697">
    <property type="entry name" value="SIS domain"/>
    <property type="match status" value="1"/>
</dbReference>
<dbReference type="InterPro" id="IPR001347">
    <property type="entry name" value="SIS_dom"/>
</dbReference>
<dbReference type="Pfam" id="PF01380">
    <property type="entry name" value="SIS"/>
    <property type="match status" value="1"/>
</dbReference>
<comment type="caution">
    <text evidence="6">The sequence shown here is derived from an EMBL/GenBank/DDBJ whole genome shotgun (WGS) entry which is preliminary data.</text>
</comment>
<dbReference type="Pfam" id="PF01418">
    <property type="entry name" value="HTH_6"/>
    <property type="match status" value="1"/>
</dbReference>
<evidence type="ECO:0000313" key="7">
    <source>
        <dbReference type="Proteomes" id="UP000094580"/>
    </source>
</evidence>
<dbReference type="InterPro" id="IPR035472">
    <property type="entry name" value="RpiR-like_SIS"/>
</dbReference>
<dbReference type="GO" id="GO:0003677">
    <property type="term" value="F:DNA binding"/>
    <property type="evidence" value="ECO:0007669"/>
    <property type="project" value="UniProtKB-KW"/>
</dbReference>
<dbReference type="PANTHER" id="PTHR30514:SF21">
    <property type="entry name" value="RPIR-FAMILY TRANSCRIPTIONAL REGULATOR"/>
    <property type="match status" value="1"/>
</dbReference>
<dbReference type="CDD" id="cd05013">
    <property type="entry name" value="SIS_RpiR"/>
    <property type="match status" value="1"/>
</dbReference>
<evidence type="ECO:0000256" key="3">
    <source>
        <dbReference type="ARBA" id="ARBA00023163"/>
    </source>
</evidence>
<dbReference type="EMBL" id="MDKC01000036">
    <property type="protein sequence ID" value="ODG89952.1"/>
    <property type="molecule type" value="Genomic_DNA"/>
</dbReference>
<dbReference type="PROSITE" id="PS51464">
    <property type="entry name" value="SIS"/>
    <property type="match status" value="1"/>
</dbReference>
<dbReference type="InterPro" id="IPR036388">
    <property type="entry name" value="WH-like_DNA-bd_sf"/>
</dbReference>
<accession>A0ABX2ZN68</accession>
<dbReference type="InterPro" id="IPR047640">
    <property type="entry name" value="RpiR-like"/>
</dbReference>
<dbReference type="InterPro" id="IPR009057">
    <property type="entry name" value="Homeodomain-like_sf"/>
</dbReference>
<organism evidence="6 7">
    <name type="scientific">Gottfriedia luciferensis</name>
    <dbReference type="NCBI Taxonomy" id="178774"/>
    <lineage>
        <taxon>Bacteria</taxon>
        <taxon>Bacillati</taxon>
        <taxon>Bacillota</taxon>
        <taxon>Bacilli</taxon>
        <taxon>Bacillales</taxon>
        <taxon>Bacillaceae</taxon>
        <taxon>Gottfriedia</taxon>
    </lineage>
</organism>
<protein>
    <submittedName>
        <fullName evidence="6">DNA-binding protein</fullName>
    </submittedName>
</protein>
<dbReference type="PANTHER" id="PTHR30514">
    <property type="entry name" value="GLUCOKINASE"/>
    <property type="match status" value="1"/>
</dbReference>
<dbReference type="Gene3D" id="1.10.10.10">
    <property type="entry name" value="Winged helix-like DNA-binding domain superfamily/Winged helix DNA-binding domain"/>
    <property type="match status" value="1"/>
</dbReference>
<evidence type="ECO:0000256" key="2">
    <source>
        <dbReference type="ARBA" id="ARBA00023125"/>
    </source>
</evidence>
<dbReference type="RefSeq" id="WP_069035281.1">
    <property type="nucleotide sequence ID" value="NZ_MDKC01000036.1"/>
</dbReference>
<proteinExistence type="predicted"/>
<feature type="domain" description="SIS" evidence="5">
    <location>
        <begin position="115"/>
        <end position="255"/>
    </location>
</feature>
<gene>
    <name evidence="6" type="ORF">BED47_13870</name>
</gene>
<keyword evidence="3" id="KW-0804">Transcription</keyword>
<keyword evidence="1" id="KW-0805">Transcription regulation</keyword>
<feature type="domain" description="HTH rpiR-type" evidence="4">
    <location>
        <begin position="2"/>
        <end position="78"/>
    </location>
</feature>
<dbReference type="PROSITE" id="PS51071">
    <property type="entry name" value="HTH_RPIR"/>
    <property type="match status" value="1"/>
</dbReference>
<sequence length="256" mass="29331">MQILLKRLSQNREKLSQLEKQVLDYILQNTDYITKLNLDELSKELYVSTATISRTCQQLGFRGFQDLKYTLSMETNKVQSPVSSTSYLLNTHIERMKEEMEKTLEYIDEEKIKLAANYLKQSTHVEIFGVGNSLPACVDASRKLMFAGKLCNARTDWDELRSAANSLTENDLAILVSFSGETLHMLEFAHILKKRNVKTIAITGSHSNRLQKEVNLSLQAYITSTYFGELDMTSRFPLSMVLDFIIIAYLNEMKIC</sequence>
<keyword evidence="7" id="KW-1185">Reference proteome</keyword>
<evidence type="ECO:0000256" key="1">
    <source>
        <dbReference type="ARBA" id="ARBA00023015"/>
    </source>
</evidence>